<sequence length="116" mass="12206">MTTATLTALPEFSAAYQGLLGMKSTPLDRITDGTLVRVTATIVSARTSGGAIWLGLRTDDGATGVARMDLALSAAIPGDLYDLGQRVELRGVARTLFGLPQPHIAVRAVVRVEDAR</sequence>
<dbReference type="RefSeq" id="WP_380559467.1">
    <property type="nucleotide sequence ID" value="NZ_JBHEZY010000024.1"/>
</dbReference>
<dbReference type="Proteomes" id="UP001592530">
    <property type="component" value="Unassembled WGS sequence"/>
</dbReference>
<dbReference type="EMBL" id="JBHEZY010000024">
    <property type="protein sequence ID" value="MFC1436041.1"/>
    <property type="molecule type" value="Genomic_DNA"/>
</dbReference>
<evidence type="ECO:0008006" key="3">
    <source>
        <dbReference type="Google" id="ProtNLM"/>
    </source>
</evidence>
<reference evidence="1 2" key="1">
    <citation type="submission" date="2024-09" db="EMBL/GenBank/DDBJ databases">
        <authorList>
            <person name="Lee S.D."/>
        </authorList>
    </citation>
    <scope>NUCLEOTIDE SEQUENCE [LARGE SCALE GENOMIC DNA]</scope>
    <source>
        <strain evidence="1 2">N1-3</strain>
    </source>
</reference>
<proteinExistence type="predicted"/>
<organism evidence="1 2">
    <name type="scientific">Streptacidiphilus alkalitolerans</name>
    <dbReference type="NCBI Taxonomy" id="3342712"/>
    <lineage>
        <taxon>Bacteria</taxon>
        <taxon>Bacillati</taxon>
        <taxon>Actinomycetota</taxon>
        <taxon>Actinomycetes</taxon>
        <taxon>Kitasatosporales</taxon>
        <taxon>Streptomycetaceae</taxon>
        <taxon>Streptacidiphilus</taxon>
    </lineage>
</organism>
<gene>
    <name evidence="1" type="ORF">ACEZDB_35950</name>
</gene>
<protein>
    <recommendedName>
        <fullName evidence="3">OB-fold nucleic acid binding domain-containing protein</fullName>
    </recommendedName>
</protein>
<comment type="caution">
    <text evidence="1">The sequence shown here is derived from an EMBL/GenBank/DDBJ whole genome shotgun (WGS) entry which is preliminary data.</text>
</comment>
<name>A0ABV6XCR1_9ACTN</name>
<evidence type="ECO:0000313" key="1">
    <source>
        <dbReference type="EMBL" id="MFC1436041.1"/>
    </source>
</evidence>
<evidence type="ECO:0000313" key="2">
    <source>
        <dbReference type="Proteomes" id="UP001592530"/>
    </source>
</evidence>
<accession>A0ABV6XCR1</accession>